<dbReference type="Pfam" id="PF00697">
    <property type="entry name" value="PRAI"/>
    <property type="match status" value="1"/>
</dbReference>
<protein>
    <recommendedName>
        <fullName evidence="4 9">N-(5'-phosphoribosyl)anthranilate isomerase</fullName>
        <shortName evidence="9">PRAI</shortName>
        <ecNumber evidence="3 9">5.3.1.24</ecNumber>
    </recommendedName>
</protein>
<evidence type="ECO:0000256" key="5">
    <source>
        <dbReference type="ARBA" id="ARBA00022605"/>
    </source>
</evidence>
<keyword evidence="7 9" id="KW-0057">Aromatic amino acid biosynthesis</keyword>
<dbReference type="AlphaFoldDB" id="A0A512AK33"/>
<evidence type="ECO:0000259" key="10">
    <source>
        <dbReference type="Pfam" id="PF00697"/>
    </source>
</evidence>
<dbReference type="InterPro" id="IPR044643">
    <property type="entry name" value="TrpF_fam"/>
</dbReference>
<evidence type="ECO:0000256" key="8">
    <source>
        <dbReference type="ARBA" id="ARBA00023235"/>
    </source>
</evidence>
<evidence type="ECO:0000256" key="6">
    <source>
        <dbReference type="ARBA" id="ARBA00022822"/>
    </source>
</evidence>
<comment type="caution">
    <text evidence="11">The sequence shown here is derived from an EMBL/GenBank/DDBJ whole genome shotgun (WGS) entry which is preliminary data.</text>
</comment>
<sequence>MTHTRPPPIRNLMPAPHIKICGLTTPAAIDAALAARADYIGLVSFPRSPRHLSAADAAALAARAKGRAKIVGLFVDPADSLLSELVAAAKLDVIQLHGEEPPARVAAVRAAFGLPVWKALPVATKQDVERAQAFTGAADLVLFDAKAPKGAAMPGGLGLVFDWTLLAAHKGPLPWGLAGGLSPANVTEAVRATKAPLVDVSSGVESAPGMKDAALIAEFCKAAREA</sequence>
<keyword evidence="5 9" id="KW-0028">Amino-acid biosynthesis</keyword>
<dbReference type="UniPathway" id="UPA00035">
    <property type="reaction ID" value="UER00042"/>
</dbReference>
<dbReference type="InterPro" id="IPR011060">
    <property type="entry name" value="RibuloseP-bd_barrel"/>
</dbReference>
<evidence type="ECO:0000256" key="4">
    <source>
        <dbReference type="ARBA" id="ARBA00022272"/>
    </source>
</evidence>
<keyword evidence="8 9" id="KW-0413">Isomerase</keyword>
<dbReference type="CDD" id="cd00405">
    <property type="entry name" value="PRAI"/>
    <property type="match status" value="1"/>
</dbReference>
<dbReference type="EC" id="5.3.1.24" evidence="3 9"/>
<evidence type="ECO:0000256" key="1">
    <source>
        <dbReference type="ARBA" id="ARBA00001164"/>
    </source>
</evidence>
<evidence type="ECO:0000313" key="12">
    <source>
        <dbReference type="Proteomes" id="UP000321464"/>
    </source>
</evidence>
<dbReference type="InterPro" id="IPR001240">
    <property type="entry name" value="PRAI_dom"/>
</dbReference>
<dbReference type="PANTHER" id="PTHR42894">
    <property type="entry name" value="N-(5'-PHOSPHORIBOSYL)ANTHRANILATE ISOMERASE"/>
    <property type="match status" value="1"/>
</dbReference>
<dbReference type="GO" id="GO:0004640">
    <property type="term" value="F:phosphoribosylanthranilate isomerase activity"/>
    <property type="evidence" value="ECO:0007669"/>
    <property type="project" value="UniProtKB-UniRule"/>
</dbReference>
<organism evidence="11 12">
    <name type="scientific">Novosphingobium sediminis</name>
    <dbReference type="NCBI Taxonomy" id="707214"/>
    <lineage>
        <taxon>Bacteria</taxon>
        <taxon>Pseudomonadati</taxon>
        <taxon>Pseudomonadota</taxon>
        <taxon>Alphaproteobacteria</taxon>
        <taxon>Sphingomonadales</taxon>
        <taxon>Sphingomonadaceae</taxon>
        <taxon>Novosphingobium</taxon>
    </lineage>
</organism>
<evidence type="ECO:0000313" key="11">
    <source>
        <dbReference type="EMBL" id="GEO00017.1"/>
    </source>
</evidence>
<proteinExistence type="inferred from homology"/>
<evidence type="ECO:0000256" key="9">
    <source>
        <dbReference type="HAMAP-Rule" id="MF_00135"/>
    </source>
</evidence>
<comment type="catalytic activity">
    <reaction evidence="1 9">
        <text>N-(5-phospho-beta-D-ribosyl)anthranilate = 1-(2-carboxyphenylamino)-1-deoxy-D-ribulose 5-phosphate</text>
        <dbReference type="Rhea" id="RHEA:21540"/>
        <dbReference type="ChEBI" id="CHEBI:18277"/>
        <dbReference type="ChEBI" id="CHEBI:58613"/>
        <dbReference type="EC" id="5.3.1.24"/>
    </reaction>
</comment>
<feature type="domain" description="N-(5'phosphoribosyl) anthranilate isomerase (PRAI)" evidence="10">
    <location>
        <begin position="18"/>
        <end position="221"/>
    </location>
</feature>
<dbReference type="HAMAP" id="MF_00135">
    <property type="entry name" value="PRAI"/>
    <property type="match status" value="1"/>
</dbReference>
<evidence type="ECO:0000256" key="3">
    <source>
        <dbReference type="ARBA" id="ARBA00012572"/>
    </source>
</evidence>
<keyword evidence="6 9" id="KW-0822">Tryptophan biosynthesis</keyword>
<dbReference type="NCBIfam" id="NF002295">
    <property type="entry name" value="PRK01222.1-1"/>
    <property type="match status" value="1"/>
</dbReference>
<keyword evidence="12" id="KW-1185">Reference proteome</keyword>
<dbReference type="Proteomes" id="UP000321464">
    <property type="component" value="Unassembled WGS sequence"/>
</dbReference>
<accession>A0A512AK33</accession>
<evidence type="ECO:0000256" key="7">
    <source>
        <dbReference type="ARBA" id="ARBA00023141"/>
    </source>
</evidence>
<comment type="pathway">
    <text evidence="2 9">Amino-acid biosynthesis; L-tryptophan biosynthesis; L-tryptophan from chorismate: step 3/5.</text>
</comment>
<gene>
    <name evidence="9 11" type="primary">trpF</name>
    <name evidence="11" type="ORF">NSE01_18490</name>
</gene>
<dbReference type="SUPFAM" id="SSF51366">
    <property type="entry name" value="Ribulose-phoshate binding barrel"/>
    <property type="match status" value="1"/>
</dbReference>
<name>A0A512AK33_9SPHN</name>
<evidence type="ECO:0000256" key="2">
    <source>
        <dbReference type="ARBA" id="ARBA00004664"/>
    </source>
</evidence>
<dbReference type="PANTHER" id="PTHR42894:SF1">
    <property type="entry name" value="N-(5'-PHOSPHORIBOSYL)ANTHRANILATE ISOMERASE"/>
    <property type="match status" value="1"/>
</dbReference>
<comment type="similarity">
    <text evidence="9">Belongs to the TrpF family.</text>
</comment>
<dbReference type="GO" id="GO:0000162">
    <property type="term" value="P:L-tryptophan biosynthetic process"/>
    <property type="evidence" value="ECO:0007669"/>
    <property type="project" value="UniProtKB-UniRule"/>
</dbReference>
<reference evidence="11 12" key="1">
    <citation type="submission" date="2019-07" db="EMBL/GenBank/DDBJ databases">
        <title>Whole genome shotgun sequence of Novosphingobium sediminis NBRC 106119.</title>
        <authorList>
            <person name="Hosoyama A."/>
            <person name="Uohara A."/>
            <person name="Ohji S."/>
            <person name="Ichikawa N."/>
        </authorList>
    </citation>
    <scope>NUCLEOTIDE SEQUENCE [LARGE SCALE GENOMIC DNA]</scope>
    <source>
        <strain evidence="11 12">NBRC 106119</strain>
    </source>
</reference>
<dbReference type="EMBL" id="BJYR01000012">
    <property type="protein sequence ID" value="GEO00017.1"/>
    <property type="molecule type" value="Genomic_DNA"/>
</dbReference>
<dbReference type="Gene3D" id="3.20.20.70">
    <property type="entry name" value="Aldolase class I"/>
    <property type="match status" value="1"/>
</dbReference>
<dbReference type="InterPro" id="IPR013785">
    <property type="entry name" value="Aldolase_TIM"/>
</dbReference>